<dbReference type="Gene3D" id="3.10.180.10">
    <property type="entry name" value="2,3-Dihydroxybiphenyl 1,2-Dioxygenase, domain 1"/>
    <property type="match status" value="1"/>
</dbReference>
<dbReference type="Proteomes" id="UP000029507">
    <property type="component" value="Chromosome"/>
</dbReference>
<dbReference type="KEGG" id="pste:PSTEL_22110"/>
<protein>
    <recommendedName>
        <fullName evidence="3">Glyoxalase</fullName>
    </recommendedName>
</protein>
<reference evidence="1 2" key="1">
    <citation type="submission" date="2014-08" db="EMBL/GenBank/DDBJ databases">
        <title>Comparative genomics of the Paenibacillus odorifer group.</title>
        <authorList>
            <person name="den Bakker H.C."/>
            <person name="Tsai Y.-C."/>
            <person name="Martin N."/>
            <person name="Korlach J."/>
            <person name="Wiedmann M."/>
        </authorList>
    </citation>
    <scope>NUCLEOTIDE SEQUENCE [LARGE SCALE GENOMIC DNA]</scope>
    <source>
        <strain evidence="1 2">DSM 14472</strain>
    </source>
</reference>
<proteinExistence type="predicted"/>
<dbReference type="SUPFAM" id="SSF54593">
    <property type="entry name" value="Glyoxalase/Bleomycin resistance protein/Dihydroxybiphenyl dioxygenase"/>
    <property type="match status" value="1"/>
</dbReference>
<organism evidence="1 2">
    <name type="scientific">Paenibacillus stellifer</name>
    <dbReference type="NCBI Taxonomy" id="169760"/>
    <lineage>
        <taxon>Bacteria</taxon>
        <taxon>Bacillati</taxon>
        <taxon>Bacillota</taxon>
        <taxon>Bacilli</taxon>
        <taxon>Bacillales</taxon>
        <taxon>Paenibacillaceae</taxon>
        <taxon>Paenibacillus</taxon>
    </lineage>
</organism>
<sequence length="96" mass="10913">MKLHGACILTHNITELVEFYKKLFEQEPEVDGGVDYRFYAAQLIIHKLNDVEAPSTSNAALIYAVENVDDEYRRLVNLGLQAISPPSDKPWGYDPF</sequence>
<dbReference type="RefSeq" id="WP_038698435.1">
    <property type="nucleotide sequence ID" value="NZ_CP009286.1"/>
</dbReference>
<dbReference type="EMBL" id="CP009286">
    <property type="protein sequence ID" value="AIQ65408.1"/>
    <property type="molecule type" value="Genomic_DNA"/>
</dbReference>
<dbReference type="AlphaFoldDB" id="A0A089M1T2"/>
<evidence type="ECO:0000313" key="2">
    <source>
        <dbReference type="Proteomes" id="UP000029507"/>
    </source>
</evidence>
<dbReference type="HOGENOM" id="CLU_046006_18_5_9"/>
<dbReference type="OrthoDB" id="9796521at2"/>
<evidence type="ECO:0008006" key="3">
    <source>
        <dbReference type="Google" id="ProtNLM"/>
    </source>
</evidence>
<dbReference type="InterPro" id="IPR029068">
    <property type="entry name" value="Glyas_Bleomycin-R_OHBP_Dase"/>
</dbReference>
<keyword evidence="2" id="KW-1185">Reference proteome</keyword>
<name>A0A089M1T2_9BACL</name>
<evidence type="ECO:0000313" key="1">
    <source>
        <dbReference type="EMBL" id="AIQ65408.1"/>
    </source>
</evidence>
<gene>
    <name evidence="1" type="ORF">PSTEL_22110</name>
</gene>
<accession>A0A089M1T2</accession>